<name>A0A8C5ILA0_JUNHY</name>
<proteinExistence type="predicted"/>
<evidence type="ECO:0000256" key="4">
    <source>
        <dbReference type="SAM" id="SignalP"/>
    </source>
</evidence>
<dbReference type="InterPro" id="IPR008993">
    <property type="entry name" value="TIMP-like_OB-fold"/>
</dbReference>
<dbReference type="PANTHER" id="PTHR11412:SF83">
    <property type="entry name" value="COMPLEMENT C5"/>
    <property type="match status" value="1"/>
</dbReference>
<dbReference type="InterPro" id="IPR048843">
    <property type="entry name" value="C5_CUB"/>
</dbReference>
<reference evidence="6" key="1">
    <citation type="submission" date="2025-08" db="UniProtKB">
        <authorList>
            <consortium name="Ensembl"/>
        </authorList>
    </citation>
    <scope>IDENTIFICATION</scope>
</reference>
<dbReference type="SUPFAM" id="SSF48239">
    <property type="entry name" value="Terpenoid cyclases/Protein prenyltransferases"/>
    <property type="match status" value="1"/>
</dbReference>
<dbReference type="Gene3D" id="2.20.130.20">
    <property type="match status" value="1"/>
</dbReference>
<dbReference type="SMART" id="SM01359">
    <property type="entry name" value="A2M_N_2"/>
    <property type="match status" value="1"/>
</dbReference>
<dbReference type="Gene3D" id="6.20.50.160">
    <property type="match status" value="1"/>
</dbReference>
<evidence type="ECO:0000313" key="7">
    <source>
        <dbReference type="Proteomes" id="UP000694408"/>
    </source>
</evidence>
<keyword evidence="7" id="KW-1185">Reference proteome</keyword>
<dbReference type="OMA" id="YKRIIAC"/>
<dbReference type="InterPro" id="IPR018933">
    <property type="entry name" value="Netrin_module_non-TIMP"/>
</dbReference>
<dbReference type="Gene3D" id="1.50.10.20">
    <property type="match status" value="1"/>
</dbReference>
<evidence type="ECO:0000259" key="5">
    <source>
        <dbReference type="PROSITE" id="PS01178"/>
    </source>
</evidence>
<dbReference type="CDD" id="cd02896">
    <property type="entry name" value="complement_C3_C4_C5"/>
    <property type="match status" value="1"/>
</dbReference>
<feature type="chain" id="PRO_5034382883" evidence="4">
    <location>
        <begin position="19"/>
        <end position="1600"/>
    </location>
</feature>
<dbReference type="InterPro" id="IPR011625">
    <property type="entry name" value="A2M_N_BRD"/>
</dbReference>
<accession>A0A8C5ILA0</accession>
<dbReference type="Pfam" id="PF21309">
    <property type="entry name" value="C5_CUB"/>
    <property type="match status" value="1"/>
</dbReference>
<dbReference type="Pfam" id="PF00207">
    <property type="entry name" value="A2M"/>
    <property type="match status" value="1"/>
</dbReference>
<dbReference type="Pfam" id="PF17790">
    <property type="entry name" value="MG1"/>
    <property type="match status" value="1"/>
</dbReference>
<dbReference type="Pfam" id="PF07703">
    <property type="entry name" value="A2M_BRD"/>
    <property type="match status" value="1"/>
</dbReference>
<dbReference type="Pfam" id="PF01759">
    <property type="entry name" value="NTR"/>
    <property type="match status" value="1"/>
</dbReference>
<dbReference type="InterPro" id="IPR036595">
    <property type="entry name" value="A-macroglobulin_rcpt-bd_sf"/>
</dbReference>
<dbReference type="Pfam" id="PF01835">
    <property type="entry name" value="MG2"/>
    <property type="match status" value="1"/>
</dbReference>
<dbReference type="InterPro" id="IPR050473">
    <property type="entry name" value="A2M/Complement_sys"/>
</dbReference>
<dbReference type="SUPFAM" id="SSF47686">
    <property type="entry name" value="Anaphylotoxins (complement system)"/>
    <property type="match status" value="1"/>
</dbReference>
<sequence>MAILIYFIVLLFSGTTFSQEKTYVLTAPKIIRAGASEKIVVQAFGYQEEFPVSVALKSFPDKLVVYSSARISLTPANKFQDAVTLTVQPADLARTDTSDKYLYLEAVSPHFTRFKKIPVSYENGFLFIHTDKPVYTPDQSVKVRVYSLNEELQPAHRETVLTFVDPEEVEVDILEEKDFTGIVSFPDFKIPPNPKYGIWKIKAKYKKDFVTSAVAKFEVKEYAMPSFSITIEPESNFISSDKFENFRIVVKASYFSNKKLPSADVFLRYGIIEESEKRMMPQAMHVTRIENGVAQINFNSKRAASSIGFDSLEALDGSYLYIVASVLESGGGLSGEVEFTGVRFAVSPYKLSLIATPLFVKPGLPFFIKVQVKDPMDDFVGNVPVTVTAKSLNDQMAETQLISEGSESGRRKTSTSDGTALFVVNIPPNSRMLEFQVKTADPHLSDENQASKSYEARAYSSLSQSYLYIDWASNHKTLEVGDVININVYPQSHYIDKIHHYSYLITSKGKTVSFGTQERIKDLQYDHLTLQITQEMVPSARLIVYYIVMGEGAAELVADSVWLNVEQKCGNSLDVKLQSSQETLKPADVVSLTIKTQPNTFVALSSIDKAIYGVTGRRKRAMEKIMLQLEKSDLGCGAGGGQNNIAVFRMAGLTFLTNANADDSEEAGEPCNEVLRTKRSDFKKKIFDEVAKYRDREAQMCCWTGVKTYPVSDTCRDRAQRIQRGQNCISAFTNCCEFANKLRLEEPNKLLILARMHFESLLEMDEAQVRSYFPESWLWEVHQVSSRSKTLSVTLPDSLTTWEVQGVGISNKGICVAAPLEIQVVKDIFLSIFVPYSVVRGEQIELKGSVYNHKASAIKYCVKIAAGNGVCTFGDSASAGSRMQSCKLKNLDAGSSSAVTFRILPLELGLHTVNFTLLTPRNSEIVVKTLRVVVRKTISTYIYLSSISGLIKRRQEFRYKVPPNLVPKTQIDRSVSVKGHLLGEVIGTVLSPRGLQVLSSLPRGSAEAELVSIAPVFYVFRYLEESDNWHLLGPETLSARTQMRRKMKEGIVSISSFRNADSSYSMWKNGQASTWLTAFALRILGQVNQYINLDKMSICDSLLWLIDNCQMSDGSFHEFSNYQPVKLQGTLPREAKEKSLYLTAFSIIGIDKSMKICPTQKIHDARSRAGDYLAQNVQQAQSPFTMAITAYALALLDPNHGAAREAFSGLRREAFVIGDPPIYRFWKDAFKAQEQPTPSSVTAQMVETTAYALLTTLLRGDGDYAKPIIKWLSEEQRYGGGFYSTQDTINALEALTEYALLVKRLRLDMDVKVSYKNGGALNLFKLTEDNFVGRTMTVNDLYVSTGSSTGIATVNVSMQPGFLNGISLFLICCGFAQELPISFYADYLLALLCWYRPSAREPRSGSAHAVMDIGLVSGVEANPEDLSTLASGVDQLIADYEIKDGHVLVQIDSVPAHKFLCVGFRISQLFQVGMLNPATFTVYEYHAPGMCSSSSHPCLPFSSVFLPENYIFPAFAQKNNEITFVKKKTCTEVELNPGEQYLIMGKEALKITIGYSFKFQYPLDSSTWIEWWPSNTACPSCQEFLNTLEDFAEDLLISGC</sequence>
<dbReference type="InterPro" id="IPR000020">
    <property type="entry name" value="Anaphylatoxin/fibulin"/>
</dbReference>
<dbReference type="InterPro" id="IPR041425">
    <property type="entry name" value="C3/4/5_MG1"/>
</dbReference>
<reference evidence="6" key="2">
    <citation type="submission" date="2025-09" db="UniProtKB">
        <authorList>
            <consortium name="Ensembl"/>
        </authorList>
    </citation>
    <scope>IDENTIFICATION</scope>
</reference>
<dbReference type="Gene3D" id="1.20.91.20">
    <property type="entry name" value="Anaphylotoxins (complement system)"/>
    <property type="match status" value="1"/>
</dbReference>
<organism evidence="6 7">
    <name type="scientific">Junco hyemalis</name>
    <name type="common">Dark-eyed junco</name>
    <dbReference type="NCBI Taxonomy" id="40217"/>
    <lineage>
        <taxon>Eukaryota</taxon>
        <taxon>Metazoa</taxon>
        <taxon>Chordata</taxon>
        <taxon>Craniata</taxon>
        <taxon>Vertebrata</taxon>
        <taxon>Euteleostomi</taxon>
        <taxon>Archelosauria</taxon>
        <taxon>Archosauria</taxon>
        <taxon>Dinosauria</taxon>
        <taxon>Saurischia</taxon>
        <taxon>Theropoda</taxon>
        <taxon>Coelurosauria</taxon>
        <taxon>Aves</taxon>
        <taxon>Neognathae</taxon>
        <taxon>Neoaves</taxon>
        <taxon>Telluraves</taxon>
        <taxon>Australaves</taxon>
        <taxon>Passeriformes</taxon>
        <taxon>Passerellidae</taxon>
        <taxon>Junco</taxon>
    </lineage>
</organism>
<dbReference type="InterPro" id="IPR011626">
    <property type="entry name" value="Alpha-macroglobulin_TED"/>
</dbReference>
<dbReference type="PROSITE" id="PS01178">
    <property type="entry name" value="ANAPHYLATOXIN_2"/>
    <property type="match status" value="1"/>
</dbReference>
<dbReference type="InterPro" id="IPR002890">
    <property type="entry name" value="MG2"/>
</dbReference>
<dbReference type="InterPro" id="IPR018081">
    <property type="entry name" value="Anaphylatoxin_comp_syst"/>
</dbReference>
<dbReference type="InterPro" id="IPR009048">
    <property type="entry name" value="A-macroglobulin_rcpt-bd"/>
</dbReference>
<evidence type="ECO:0000256" key="2">
    <source>
        <dbReference type="ARBA" id="ARBA00022525"/>
    </source>
</evidence>
<comment type="subcellular location">
    <subcellularLocation>
        <location evidence="1">Secreted</location>
    </subcellularLocation>
</comment>
<protein>
    <submittedName>
        <fullName evidence="6">Complement C5</fullName>
    </submittedName>
</protein>
<dbReference type="Gene3D" id="2.60.40.1930">
    <property type="match status" value="3"/>
</dbReference>
<dbReference type="SUPFAM" id="SSF49410">
    <property type="entry name" value="Alpha-macroglobulin receptor domain"/>
    <property type="match status" value="1"/>
</dbReference>
<feature type="signal peptide" evidence="4">
    <location>
        <begin position="1"/>
        <end position="18"/>
    </location>
</feature>
<dbReference type="CDD" id="cd00017">
    <property type="entry name" value="ANATO"/>
    <property type="match status" value="1"/>
</dbReference>
<dbReference type="Gene3D" id="2.60.120.1540">
    <property type="match status" value="1"/>
</dbReference>
<evidence type="ECO:0000313" key="6">
    <source>
        <dbReference type="Ensembl" id="ENSJHYP00000004702.1"/>
    </source>
</evidence>
<dbReference type="InterPro" id="IPR001599">
    <property type="entry name" value="Macroglobln_a2"/>
</dbReference>
<dbReference type="Gene3D" id="2.40.50.120">
    <property type="match status" value="1"/>
</dbReference>
<dbReference type="Pfam" id="PF07677">
    <property type="entry name" value="A2M_recep"/>
    <property type="match status" value="1"/>
</dbReference>
<dbReference type="InterPro" id="IPR013783">
    <property type="entry name" value="Ig-like_fold"/>
</dbReference>
<feature type="domain" description="Anaphylatoxin-like" evidence="5">
    <location>
        <begin position="701"/>
        <end position="736"/>
    </location>
</feature>
<dbReference type="GO" id="GO:0004866">
    <property type="term" value="F:endopeptidase inhibitor activity"/>
    <property type="evidence" value="ECO:0007669"/>
    <property type="project" value="InterPro"/>
</dbReference>
<dbReference type="Pfam" id="PF17789">
    <property type="entry name" value="MG4"/>
    <property type="match status" value="1"/>
</dbReference>
<dbReference type="InterPro" id="IPR008930">
    <property type="entry name" value="Terpenoid_cyclase/PrenylTrfase"/>
</dbReference>
<dbReference type="Ensembl" id="ENSJHYT00000005792.1">
    <property type="protein sequence ID" value="ENSJHYP00000004702.1"/>
    <property type="gene ID" value="ENSJHYG00000003873.1"/>
</dbReference>
<dbReference type="Gene3D" id="2.60.40.10">
    <property type="entry name" value="Immunoglobulins"/>
    <property type="match status" value="2"/>
</dbReference>
<dbReference type="Gene3D" id="2.60.40.690">
    <property type="entry name" value="Alpha-macroglobulin, receptor-binding domain"/>
    <property type="match status" value="1"/>
</dbReference>
<dbReference type="Pfam" id="PF01821">
    <property type="entry name" value="ANATO"/>
    <property type="match status" value="1"/>
</dbReference>
<dbReference type="GO" id="GO:0005615">
    <property type="term" value="C:extracellular space"/>
    <property type="evidence" value="ECO:0007669"/>
    <property type="project" value="InterPro"/>
</dbReference>
<dbReference type="SUPFAM" id="SSF50242">
    <property type="entry name" value="TIMP-like"/>
    <property type="match status" value="1"/>
</dbReference>
<evidence type="ECO:0000256" key="3">
    <source>
        <dbReference type="ARBA" id="ARBA00023157"/>
    </source>
</evidence>
<dbReference type="Proteomes" id="UP000694408">
    <property type="component" value="Unplaced"/>
</dbReference>
<dbReference type="PANTHER" id="PTHR11412">
    <property type="entry name" value="MACROGLOBULIN / COMPLEMENT"/>
    <property type="match status" value="1"/>
</dbReference>
<dbReference type="Pfam" id="PF07678">
    <property type="entry name" value="TED_complement"/>
    <property type="match status" value="1"/>
</dbReference>
<dbReference type="SMART" id="SM01361">
    <property type="entry name" value="A2M_recep"/>
    <property type="match status" value="1"/>
</dbReference>
<dbReference type="SMART" id="SM00104">
    <property type="entry name" value="ANATO"/>
    <property type="match status" value="1"/>
</dbReference>
<keyword evidence="4" id="KW-0732">Signal</keyword>
<keyword evidence="3" id="KW-1015">Disulfide bond</keyword>
<dbReference type="Gene3D" id="2.60.40.1940">
    <property type="match status" value="1"/>
</dbReference>
<dbReference type="SMART" id="SM01360">
    <property type="entry name" value="A2M"/>
    <property type="match status" value="1"/>
</dbReference>
<evidence type="ECO:0000256" key="1">
    <source>
        <dbReference type="ARBA" id="ARBA00004613"/>
    </source>
</evidence>
<keyword evidence="2" id="KW-0964">Secreted</keyword>
<dbReference type="InterPro" id="IPR040839">
    <property type="entry name" value="MG4"/>
</dbReference>